<gene>
    <name evidence="2" type="ORF">NC992_12200</name>
</gene>
<feature type="transmembrane region" description="Helical" evidence="1">
    <location>
        <begin position="6"/>
        <end position="24"/>
    </location>
</feature>
<keyword evidence="3" id="KW-1185">Reference proteome</keyword>
<keyword evidence="1" id="KW-0812">Transmembrane</keyword>
<accession>A0ABV0K4C4</accession>
<evidence type="ECO:0000313" key="2">
    <source>
        <dbReference type="EMBL" id="MEP0947636.1"/>
    </source>
</evidence>
<sequence>MFYRIVVNVIYMLAKVGLIANLMFPKPLLPDGLLSFAKAGSRLLLLVVFKAPQAKPSFDALPPRGKVGITFGQSPNAVDMVRQNDDGVGGEGRLCFGDMKGLAK</sequence>
<dbReference type="EMBL" id="JAMPKX010000004">
    <property type="protein sequence ID" value="MEP0947636.1"/>
    <property type="molecule type" value="Genomic_DNA"/>
</dbReference>
<comment type="caution">
    <text evidence="2">The sequence shown here is derived from an EMBL/GenBank/DDBJ whole genome shotgun (WGS) entry which is preliminary data.</text>
</comment>
<evidence type="ECO:0000256" key="1">
    <source>
        <dbReference type="SAM" id="Phobius"/>
    </source>
</evidence>
<keyword evidence="1" id="KW-0472">Membrane</keyword>
<keyword evidence="1" id="KW-1133">Transmembrane helix</keyword>
<reference evidence="2 3" key="1">
    <citation type="submission" date="2022-04" db="EMBL/GenBank/DDBJ databases">
        <title>Positive selection, recombination, and allopatry shape intraspecific diversity of widespread and dominant cyanobacteria.</title>
        <authorList>
            <person name="Wei J."/>
            <person name="Shu W."/>
            <person name="Hu C."/>
        </authorList>
    </citation>
    <scope>NUCLEOTIDE SEQUENCE [LARGE SCALE GENOMIC DNA]</scope>
    <source>
        <strain evidence="2 3">DQ-A4</strain>
    </source>
</reference>
<evidence type="ECO:0000313" key="3">
    <source>
        <dbReference type="Proteomes" id="UP001482513"/>
    </source>
</evidence>
<protein>
    <submittedName>
        <fullName evidence="2">Uncharacterized protein</fullName>
    </submittedName>
</protein>
<proteinExistence type="predicted"/>
<name>A0ABV0K4C4_9CYAN</name>
<organism evidence="2 3">
    <name type="scientific">Leptolyngbya subtilissima DQ-A4</name>
    <dbReference type="NCBI Taxonomy" id="2933933"/>
    <lineage>
        <taxon>Bacteria</taxon>
        <taxon>Bacillati</taxon>
        <taxon>Cyanobacteriota</taxon>
        <taxon>Cyanophyceae</taxon>
        <taxon>Leptolyngbyales</taxon>
        <taxon>Leptolyngbyaceae</taxon>
        <taxon>Leptolyngbya group</taxon>
        <taxon>Leptolyngbya</taxon>
    </lineage>
</organism>
<dbReference type="Proteomes" id="UP001482513">
    <property type="component" value="Unassembled WGS sequence"/>
</dbReference>